<proteinExistence type="inferred from homology"/>
<dbReference type="Proteomes" id="UP000695562">
    <property type="component" value="Unassembled WGS sequence"/>
</dbReference>
<organism evidence="10 11">
    <name type="scientific">Polysphondylium violaceum</name>
    <dbReference type="NCBI Taxonomy" id="133409"/>
    <lineage>
        <taxon>Eukaryota</taxon>
        <taxon>Amoebozoa</taxon>
        <taxon>Evosea</taxon>
        <taxon>Eumycetozoa</taxon>
        <taxon>Dictyostelia</taxon>
        <taxon>Dictyosteliales</taxon>
        <taxon>Dictyosteliaceae</taxon>
        <taxon>Polysphondylium</taxon>
    </lineage>
</organism>
<keyword evidence="11" id="KW-1185">Reference proteome</keyword>
<name>A0A8J4Q3Y9_9MYCE</name>
<keyword evidence="3 9" id="KW-0813">Transport</keyword>
<evidence type="ECO:0000256" key="1">
    <source>
        <dbReference type="ARBA" id="ARBA00004448"/>
    </source>
</evidence>
<dbReference type="EMBL" id="AJWJ01000021">
    <property type="protein sequence ID" value="KAF2077724.1"/>
    <property type="molecule type" value="Genomic_DNA"/>
</dbReference>
<gene>
    <name evidence="10" type="ORF">CYY_000971</name>
</gene>
<evidence type="ECO:0000313" key="10">
    <source>
        <dbReference type="EMBL" id="KAF2077724.1"/>
    </source>
</evidence>
<accession>A0A8J4Q3Y9</accession>
<keyword evidence="5 9" id="KW-0999">Mitochondrion inner membrane</keyword>
<evidence type="ECO:0000256" key="6">
    <source>
        <dbReference type="ARBA" id="ARBA00022989"/>
    </source>
</evidence>
<comment type="function">
    <text evidence="9">Mediates the uptake of pyruvate into mitochondria.</text>
</comment>
<evidence type="ECO:0000313" key="11">
    <source>
        <dbReference type="Proteomes" id="UP000695562"/>
    </source>
</evidence>
<reference evidence="10" key="1">
    <citation type="submission" date="2020-01" db="EMBL/GenBank/DDBJ databases">
        <title>Development of genomics and gene disruption for Polysphondylium violaceum indicates a role for the polyketide synthase stlB in stalk morphogenesis.</title>
        <authorList>
            <person name="Narita B."/>
            <person name="Kawabe Y."/>
            <person name="Kin K."/>
            <person name="Saito T."/>
            <person name="Gibbs R."/>
            <person name="Kuspa A."/>
            <person name="Muzny D."/>
            <person name="Queller D."/>
            <person name="Richards S."/>
            <person name="Strassman J."/>
            <person name="Sucgang R."/>
            <person name="Worley K."/>
            <person name="Schaap P."/>
        </authorList>
    </citation>
    <scope>NUCLEOTIDE SEQUENCE</scope>
    <source>
        <strain evidence="10">QSvi11</strain>
    </source>
</reference>
<dbReference type="OrthoDB" id="869189at2759"/>
<evidence type="ECO:0000256" key="9">
    <source>
        <dbReference type="RuleBase" id="RU363100"/>
    </source>
</evidence>
<dbReference type="InterPro" id="IPR005336">
    <property type="entry name" value="MPC"/>
</dbReference>
<sequence length="139" mass="15418">MQFVRKLLEKYIGNTVVFNGPRATAFFARNPKLEFLNNVTNLAPMMKWSLSIVPISQIISGTKPPQTIDLAQASSLCATGTVWTYYATLIQPQNNGTRLLAICNGAMAMCHGYNIYRKTTHERSIKNPLHVNTTAVATD</sequence>
<dbReference type="GO" id="GO:0006850">
    <property type="term" value="P:pyruvate import into mitochondria"/>
    <property type="evidence" value="ECO:0007669"/>
    <property type="project" value="InterPro"/>
</dbReference>
<evidence type="ECO:0000256" key="5">
    <source>
        <dbReference type="ARBA" id="ARBA00022792"/>
    </source>
</evidence>
<keyword evidence="7 9" id="KW-0496">Mitochondrion</keyword>
<evidence type="ECO:0000256" key="2">
    <source>
        <dbReference type="ARBA" id="ARBA00006416"/>
    </source>
</evidence>
<evidence type="ECO:0000256" key="3">
    <source>
        <dbReference type="ARBA" id="ARBA00022448"/>
    </source>
</evidence>
<dbReference type="GO" id="GO:0005743">
    <property type="term" value="C:mitochondrial inner membrane"/>
    <property type="evidence" value="ECO:0007669"/>
    <property type="project" value="UniProtKB-SubCell"/>
</dbReference>
<evidence type="ECO:0000256" key="4">
    <source>
        <dbReference type="ARBA" id="ARBA00022692"/>
    </source>
</evidence>
<comment type="similarity">
    <text evidence="2 9">Belongs to the mitochondrial pyruvate carrier (MPC) (TC 2.A.105) family.</text>
</comment>
<evidence type="ECO:0000256" key="7">
    <source>
        <dbReference type="ARBA" id="ARBA00023128"/>
    </source>
</evidence>
<evidence type="ECO:0000256" key="8">
    <source>
        <dbReference type="ARBA" id="ARBA00023136"/>
    </source>
</evidence>
<keyword evidence="6" id="KW-1133">Transmembrane helix</keyword>
<comment type="subcellular location">
    <subcellularLocation>
        <location evidence="1 9">Mitochondrion inner membrane</location>
        <topology evidence="1 9">Multi-pass membrane protein</topology>
    </subcellularLocation>
</comment>
<dbReference type="Pfam" id="PF03650">
    <property type="entry name" value="MPC"/>
    <property type="match status" value="1"/>
</dbReference>
<comment type="caution">
    <text evidence="10">The sequence shown here is derived from an EMBL/GenBank/DDBJ whole genome shotgun (WGS) entry which is preliminary data.</text>
</comment>
<dbReference type="AlphaFoldDB" id="A0A8J4Q3Y9"/>
<keyword evidence="4" id="KW-0812">Transmembrane</keyword>
<protein>
    <recommendedName>
        <fullName evidence="9">Mitochondrial pyruvate carrier</fullName>
    </recommendedName>
</protein>
<keyword evidence="8" id="KW-0472">Membrane</keyword>